<organism evidence="1 2">
    <name type="scientific">Mytilus edulis</name>
    <name type="common">Blue mussel</name>
    <dbReference type="NCBI Taxonomy" id="6550"/>
    <lineage>
        <taxon>Eukaryota</taxon>
        <taxon>Metazoa</taxon>
        <taxon>Spiralia</taxon>
        <taxon>Lophotrochozoa</taxon>
        <taxon>Mollusca</taxon>
        <taxon>Bivalvia</taxon>
        <taxon>Autobranchia</taxon>
        <taxon>Pteriomorphia</taxon>
        <taxon>Mytilida</taxon>
        <taxon>Mytiloidea</taxon>
        <taxon>Mytilidae</taxon>
        <taxon>Mytilinae</taxon>
        <taxon>Mytilus</taxon>
    </lineage>
</organism>
<comment type="caution">
    <text evidence="1">The sequence shown here is derived from an EMBL/GenBank/DDBJ whole genome shotgun (WGS) entry which is preliminary data.</text>
</comment>
<keyword evidence="2" id="KW-1185">Reference proteome</keyword>
<evidence type="ECO:0008006" key="3">
    <source>
        <dbReference type="Google" id="ProtNLM"/>
    </source>
</evidence>
<dbReference type="Proteomes" id="UP000683360">
    <property type="component" value="Unassembled WGS sequence"/>
</dbReference>
<evidence type="ECO:0000313" key="1">
    <source>
        <dbReference type="EMBL" id="CAG2185807.1"/>
    </source>
</evidence>
<sequence>MVRDRIVIGTKSSKEKLINEGSELTLEKAFDIARPYELSQRQLQTMNIGEDPNVNNDSSNPVVHPLRKVSVSLKGRIKTELDRMMKLGVIVRQKEPTAWVNSMVTVVKSSGDETVEQLVPDIEINEIQLNAYLQYHLRNMNCLRNKQRVMKFCNK</sequence>
<dbReference type="OrthoDB" id="2286242at2759"/>
<accession>A0A8S3PT26</accession>
<proteinExistence type="predicted"/>
<reference evidence="1" key="1">
    <citation type="submission" date="2021-03" db="EMBL/GenBank/DDBJ databases">
        <authorList>
            <person name="Bekaert M."/>
        </authorList>
    </citation>
    <scope>NUCLEOTIDE SEQUENCE</scope>
</reference>
<evidence type="ECO:0000313" key="2">
    <source>
        <dbReference type="Proteomes" id="UP000683360"/>
    </source>
</evidence>
<dbReference type="AlphaFoldDB" id="A0A8S3PT26"/>
<dbReference type="EMBL" id="CAJPWZ010000100">
    <property type="protein sequence ID" value="CAG2185807.1"/>
    <property type="molecule type" value="Genomic_DNA"/>
</dbReference>
<protein>
    <recommendedName>
        <fullName evidence="3">Reverse transcriptase</fullName>
    </recommendedName>
</protein>
<name>A0A8S3PT26_MYTED</name>
<dbReference type="Gene3D" id="3.10.10.10">
    <property type="entry name" value="HIV Type 1 Reverse Transcriptase, subunit A, domain 1"/>
    <property type="match status" value="1"/>
</dbReference>
<gene>
    <name evidence="1" type="ORF">MEDL_1390</name>
</gene>